<name>A0A7W5DWJ9_9BACT</name>
<dbReference type="InterPro" id="IPR049366">
    <property type="entry name" value="RGL11_C"/>
</dbReference>
<dbReference type="GO" id="GO:0102210">
    <property type="term" value="F:rhamnogalacturonan endolyase activity"/>
    <property type="evidence" value="ECO:0007669"/>
    <property type="project" value="UniProtKB-EC"/>
</dbReference>
<evidence type="ECO:0000313" key="5">
    <source>
        <dbReference type="Proteomes" id="UP000536179"/>
    </source>
</evidence>
<organism evidence="4 5">
    <name type="scientific">Aporhodopirellula rubra</name>
    <dbReference type="NCBI Taxonomy" id="980271"/>
    <lineage>
        <taxon>Bacteria</taxon>
        <taxon>Pseudomonadati</taxon>
        <taxon>Planctomycetota</taxon>
        <taxon>Planctomycetia</taxon>
        <taxon>Pirellulales</taxon>
        <taxon>Pirellulaceae</taxon>
        <taxon>Aporhodopirellula</taxon>
    </lineage>
</organism>
<dbReference type="InterPro" id="IPR041624">
    <property type="entry name" value="RGI_lyase"/>
</dbReference>
<keyword evidence="1" id="KW-0812">Transmembrane</keyword>
<dbReference type="RefSeq" id="WP_184303625.1">
    <property type="nucleotide sequence ID" value="NZ_JACHXU010000004.1"/>
</dbReference>
<dbReference type="InterPro" id="IPR013783">
    <property type="entry name" value="Ig-like_fold"/>
</dbReference>
<dbReference type="EMBL" id="JACHXU010000004">
    <property type="protein sequence ID" value="MBB3205745.1"/>
    <property type="molecule type" value="Genomic_DNA"/>
</dbReference>
<dbReference type="PANTHER" id="PTHR43118:SF1">
    <property type="entry name" value="RHAMNOGALACTURONAN LYASE (EUROFUNG)"/>
    <property type="match status" value="1"/>
</dbReference>
<protein>
    <submittedName>
        <fullName evidence="4">Rhamnogalacturonan endolyase</fullName>
        <ecNumber evidence="4">4.2.2.23</ecNumber>
    </submittedName>
</protein>
<dbReference type="InterPro" id="IPR028994">
    <property type="entry name" value="Integrin_alpha_N"/>
</dbReference>
<dbReference type="Pfam" id="PF18370">
    <property type="entry name" value="RGI_lyase"/>
    <property type="match status" value="1"/>
</dbReference>
<keyword evidence="1" id="KW-0472">Membrane</keyword>
<proteinExistence type="predicted"/>
<evidence type="ECO:0000313" key="4">
    <source>
        <dbReference type="EMBL" id="MBB3205745.1"/>
    </source>
</evidence>
<dbReference type="InterPro" id="IPR034641">
    <property type="entry name" value="RGL11"/>
</dbReference>
<gene>
    <name evidence="4" type="ORF">FHS27_001549</name>
</gene>
<feature type="transmembrane region" description="Helical" evidence="1">
    <location>
        <begin position="92"/>
        <end position="113"/>
    </location>
</feature>
<keyword evidence="1" id="KW-1133">Transmembrane helix</keyword>
<evidence type="ECO:0000259" key="2">
    <source>
        <dbReference type="Pfam" id="PF18370"/>
    </source>
</evidence>
<keyword evidence="5" id="KW-1185">Reference proteome</keyword>
<keyword evidence="4" id="KW-0456">Lyase</keyword>
<sequence>MNVQFTCSCGKRLTADSRFANKIVSCPVCGQHLTLKVAAKKTDFSSTGFDDLSRLKIPESSVPLPRQVMRETMPIYRRSASVRSASRMRLAWLPYVVGGAGVLALLGIVVVMVRPAHRGLSETVVSERVGESVGDLVMDRPHVADSVSKPRASRLKTTQTTARADETFTAVAAPVTPISRLVEKLDRGLVGIPKSGSSVFLSWRMLGLDPEEIRFNIYRRPSGGDEIKLNESPLYATSFLDDQWDSSHEHTWRVVAISDGLDHELGGSFILPAKSPTLPYLKVPLQLPEDGTAPDGKEYTYSANDASVADLDGDGDYEILLRWEPSNSWGGGHPNRYTGPVLIDAYTLSGERLWRIDLGININASSHITQINAFDFDGDGRAEIALLTADGSVDGRGKVIGEQGADHRKAGGTVLSGTEYLTIFDGLTGTQLETTQYVPQRHPDTTDPTPDEIWDIWGDNYGNRMNRFNSCVAYLDGVHPSLVTARGYYGGRGRGGRTCVTAWTWRDGRLKKIWMFDTLGHPELAGYIGQGNHQVSVADLDADGRDEIVYGGCAIDDDGTGLYTTGLGHGDALHVTDMDPNRPGLEVFDIHEGRGHDAGMEFRAADGSAIWKKLPHKDVGRGVAFDIDPASPGFEFWSSGVKGIFNVHGERISEKRPRWINMGIWWDGDLSREILDGTVIDKWDPVAEANRRQLTGYQKPYFGSANNSSKSNPCLVADIIGDWREELILRSQDSSRLMIFVSTLPTDHRLRTLMHDPHYRVSVDWQNVGYNQPPHTGFYLGTGMKLPQPPFAIQYLD</sequence>
<feature type="domain" description="Rhamnogalacturonan lyase family 11 C-terminal" evidence="3">
    <location>
        <begin position="280"/>
        <end position="789"/>
    </location>
</feature>
<evidence type="ECO:0000256" key="1">
    <source>
        <dbReference type="SAM" id="Phobius"/>
    </source>
</evidence>
<dbReference type="Pfam" id="PF21348">
    <property type="entry name" value="RGL11_C"/>
    <property type="match status" value="1"/>
</dbReference>
<feature type="domain" description="Rhamnogalacturonan I lyase beta-sheet" evidence="2">
    <location>
        <begin position="182"/>
        <end position="263"/>
    </location>
</feature>
<dbReference type="AlphaFoldDB" id="A0A7W5DWJ9"/>
<dbReference type="EC" id="4.2.2.23" evidence="4"/>
<dbReference type="PANTHER" id="PTHR43118">
    <property type="entry name" value="RHAMNOGALACTURONAN LYASE (EUROFUNG)"/>
    <property type="match status" value="1"/>
</dbReference>
<reference evidence="4 5" key="1">
    <citation type="submission" date="2020-08" db="EMBL/GenBank/DDBJ databases">
        <title>Genomic Encyclopedia of Type Strains, Phase III (KMG-III): the genomes of soil and plant-associated and newly described type strains.</title>
        <authorList>
            <person name="Whitman W."/>
        </authorList>
    </citation>
    <scope>NUCLEOTIDE SEQUENCE [LARGE SCALE GENOMIC DNA]</scope>
    <source>
        <strain evidence="4 5">CECT 8075</strain>
    </source>
</reference>
<dbReference type="Gene3D" id="2.60.40.10">
    <property type="entry name" value="Immunoglobulins"/>
    <property type="match status" value="1"/>
</dbReference>
<dbReference type="Proteomes" id="UP000536179">
    <property type="component" value="Unassembled WGS sequence"/>
</dbReference>
<comment type="caution">
    <text evidence="4">The sequence shown here is derived from an EMBL/GenBank/DDBJ whole genome shotgun (WGS) entry which is preliminary data.</text>
</comment>
<accession>A0A7W5DWJ9</accession>
<dbReference type="CDD" id="cd10318">
    <property type="entry name" value="RGL11"/>
    <property type="match status" value="1"/>
</dbReference>
<dbReference type="SUPFAM" id="SSF69318">
    <property type="entry name" value="Integrin alpha N-terminal domain"/>
    <property type="match status" value="1"/>
</dbReference>
<evidence type="ECO:0000259" key="3">
    <source>
        <dbReference type="Pfam" id="PF21348"/>
    </source>
</evidence>